<comment type="caution">
    <text evidence="2">The sequence shown here is derived from an EMBL/GenBank/DDBJ whole genome shotgun (WGS) entry which is preliminary data.</text>
</comment>
<keyword evidence="3" id="KW-1185">Reference proteome</keyword>
<evidence type="ECO:0000313" key="3">
    <source>
        <dbReference type="Proteomes" id="UP001337655"/>
    </source>
</evidence>
<accession>A0AAV9P202</accession>
<dbReference type="CDD" id="cd00048">
    <property type="entry name" value="DSRM_SF"/>
    <property type="match status" value="1"/>
</dbReference>
<reference evidence="2 3" key="1">
    <citation type="submission" date="2023-08" db="EMBL/GenBank/DDBJ databases">
        <title>Black Yeasts Isolated from many extreme environments.</title>
        <authorList>
            <person name="Coleine C."/>
            <person name="Stajich J.E."/>
            <person name="Selbmann L."/>
        </authorList>
    </citation>
    <scope>NUCLEOTIDE SEQUENCE [LARGE SCALE GENOMIC DNA]</scope>
    <source>
        <strain evidence="2 3">CCFEE 5935</strain>
    </source>
</reference>
<evidence type="ECO:0008006" key="4">
    <source>
        <dbReference type="Google" id="ProtNLM"/>
    </source>
</evidence>
<dbReference type="EMBL" id="JAVRRT010000017">
    <property type="protein sequence ID" value="KAK5165172.1"/>
    <property type="molecule type" value="Genomic_DNA"/>
</dbReference>
<organism evidence="2 3">
    <name type="scientific">Saxophila tyrrhenica</name>
    <dbReference type="NCBI Taxonomy" id="1690608"/>
    <lineage>
        <taxon>Eukaryota</taxon>
        <taxon>Fungi</taxon>
        <taxon>Dikarya</taxon>
        <taxon>Ascomycota</taxon>
        <taxon>Pezizomycotina</taxon>
        <taxon>Dothideomycetes</taxon>
        <taxon>Dothideomycetidae</taxon>
        <taxon>Mycosphaerellales</taxon>
        <taxon>Extremaceae</taxon>
        <taxon>Saxophila</taxon>
    </lineage>
</organism>
<feature type="region of interest" description="Disordered" evidence="1">
    <location>
        <begin position="143"/>
        <end position="182"/>
    </location>
</feature>
<protein>
    <recommendedName>
        <fullName evidence="4">DRBM domain-containing protein</fullName>
    </recommendedName>
</protein>
<evidence type="ECO:0000256" key="1">
    <source>
        <dbReference type="SAM" id="MobiDB-lite"/>
    </source>
</evidence>
<dbReference type="Gene3D" id="3.30.160.20">
    <property type="match status" value="1"/>
</dbReference>
<sequence length="249" mass="27413">MALPFILRATQSDTDGGENNGPSESEFEYLSRDGQEEAAQSLYFWYGRQLLYQYLAGNIAKDACVTMPVSRLDWSLTQAVATFPYSDILAKLQQNGLQNGLSSSALSEDDKFFECVVGLGSAALRNTDRSEWISNFLAEEGRAARAPPNSADRPSNGNDVRTAVDRDAYTDSSSGEDSNLPRYTMTLKEVGDAEGRQPCYSIRQLSLVPPDFEAVVQFRCSTYEGRASTKKKAKHLASRNACNGLNIFL</sequence>
<evidence type="ECO:0000313" key="2">
    <source>
        <dbReference type="EMBL" id="KAK5165172.1"/>
    </source>
</evidence>
<dbReference type="RefSeq" id="XP_064655315.1">
    <property type="nucleotide sequence ID" value="XM_064806498.1"/>
</dbReference>
<name>A0AAV9P202_9PEZI</name>
<proteinExistence type="predicted"/>
<dbReference type="Proteomes" id="UP001337655">
    <property type="component" value="Unassembled WGS sequence"/>
</dbReference>
<dbReference type="SUPFAM" id="SSF54768">
    <property type="entry name" value="dsRNA-binding domain-like"/>
    <property type="match status" value="1"/>
</dbReference>
<dbReference type="AlphaFoldDB" id="A0AAV9P202"/>
<gene>
    <name evidence="2" type="ORF">LTR77_009270</name>
</gene>
<dbReference type="GeneID" id="89930602"/>